<evidence type="ECO:0000256" key="6">
    <source>
        <dbReference type="SAM" id="Phobius"/>
    </source>
</evidence>
<feature type="transmembrane region" description="Helical" evidence="6">
    <location>
        <begin position="215"/>
        <end position="233"/>
    </location>
</feature>
<keyword evidence="2 6" id="KW-0812">Transmembrane</keyword>
<organism evidence="8 9">
    <name type="scientific">Streptomyces evansiae</name>
    <dbReference type="NCBI Taxonomy" id="3075535"/>
    <lineage>
        <taxon>Bacteria</taxon>
        <taxon>Bacillati</taxon>
        <taxon>Actinomycetota</taxon>
        <taxon>Actinomycetes</taxon>
        <taxon>Kitasatosporales</taxon>
        <taxon>Streptomycetaceae</taxon>
        <taxon>Streptomyces</taxon>
    </lineage>
</organism>
<dbReference type="Gene3D" id="1.20.1250.20">
    <property type="entry name" value="MFS general substrate transporter like domains"/>
    <property type="match status" value="2"/>
</dbReference>
<evidence type="ECO:0000256" key="3">
    <source>
        <dbReference type="ARBA" id="ARBA00022989"/>
    </source>
</evidence>
<feature type="transmembrane region" description="Helical" evidence="6">
    <location>
        <begin position="435"/>
        <end position="456"/>
    </location>
</feature>
<accession>A0ABD5EBR1</accession>
<dbReference type="RefSeq" id="WP_311677532.1">
    <property type="nucleotide sequence ID" value="NZ_JAVRER010000050.1"/>
</dbReference>
<dbReference type="PANTHER" id="PTHR23501">
    <property type="entry name" value="MAJOR FACILITATOR SUPERFAMILY"/>
    <property type="match status" value="1"/>
</dbReference>
<dbReference type="EMBL" id="JAVRER010000050">
    <property type="protein sequence ID" value="MDT0418655.1"/>
    <property type="molecule type" value="Genomic_DNA"/>
</dbReference>
<dbReference type="InterPro" id="IPR036259">
    <property type="entry name" value="MFS_trans_sf"/>
</dbReference>
<feature type="region of interest" description="Disordered" evidence="5">
    <location>
        <begin position="140"/>
        <end position="217"/>
    </location>
</feature>
<proteinExistence type="predicted"/>
<dbReference type="PANTHER" id="PTHR23501:SF197">
    <property type="entry name" value="COMD"/>
    <property type="match status" value="1"/>
</dbReference>
<dbReference type="GO" id="GO:0005886">
    <property type="term" value="C:plasma membrane"/>
    <property type="evidence" value="ECO:0007669"/>
    <property type="project" value="UniProtKB-SubCell"/>
</dbReference>
<feature type="transmembrane region" description="Helical" evidence="6">
    <location>
        <begin position="83"/>
        <end position="102"/>
    </location>
</feature>
<feature type="compositionally biased region" description="Low complexity" evidence="5">
    <location>
        <begin position="141"/>
        <end position="185"/>
    </location>
</feature>
<feature type="compositionally biased region" description="Basic and acidic residues" evidence="5">
    <location>
        <begin position="565"/>
        <end position="578"/>
    </location>
</feature>
<dbReference type="PROSITE" id="PS50850">
    <property type="entry name" value="MFS"/>
    <property type="match status" value="1"/>
</dbReference>
<dbReference type="Gene3D" id="1.20.1720.10">
    <property type="entry name" value="Multidrug resistance protein D"/>
    <property type="match status" value="1"/>
</dbReference>
<reference evidence="9" key="1">
    <citation type="submission" date="2023-07" db="EMBL/GenBank/DDBJ databases">
        <title>30 novel species of actinomycetes from the DSMZ collection.</title>
        <authorList>
            <person name="Nouioui I."/>
        </authorList>
    </citation>
    <scope>NUCLEOTIDE SEQUENCE [LARGE SCALE GENOMIC DNA]</scope>
    <source>
        <strain evidence="9">DSM 41982</strain>
    </source>
</reference>
<feature type="domain" description="Major facilitator superfamily (MFS) profile" evidence="7">
    <location>
        <begin position="15"/>
        <end position="551"/>
    </location>
</feature>
<evidence type="ECO:0000259" key="7">
    <source>
        <dbReference type="PROSITE" id="PS50850"/>
    </source>
</evidence>
<feature type="transmembrane region" description="Helical" evidence="6">
    <location>
        <begin position="53"/>
        <end position="71"/>
    </location>
</feature>
<keyword evidence="3 6" id="KW-1133">Transmembrane helix</keyword>
<feature type="transmembrane region" description="Helical" evidence="6">
    <location>
        <begin position="381"/>
        <end position="399"/>
    </location>
</feature>
<feature type="transmembrane region" description="Helical" evidence="6">
    <location>
        <begin position="517"/>
        <end position="544"/>
    </location>
</feature>
<feature type="transmembrane region" description="Helical" evidence="6">
    <location>
        <begin position="108"/>
        <end position="129"/>
    </location>
</feature>
<name>A0ABD5EBR1_9ACTN</name>
<dbReference type="SUPFAM" id="SSF103473">
    <property type="entry name" value="MFS general substrate transporter"/>
    <property type="match status" value="2"/>
</dbReference>
<feature type="compositionally biased region" description="Pro residues" evidence="5">
    <location>
        <begin position="550"/>
        <end position="564"/>
    </location>
</feature>
<dbReference type="Pfam" id="PF07690">
    <property type="entry name" value="MFS_1"/>
    <property type="match status" value="2"/>
</dbReference>
<feature type="transmembrane region" description="Helical" evidence="6">
    <location>
        <begin position="304"/>
        <end position="325"/>
    </location>
</feature>
<dbReference type="AlphaFoldDB" id="A0ABD5EBR1"/>
<evidence type="ECO:0000313" key="9">
    <source>
        <dbReference type="Proteomes" id="UP001183607"/>
    </source>
</evidence>
<feature type="transmembrane region" description="Helical" evidence="6">
    <location>
        <begin position="411"/>
        <end position="429"/>
    </location>
</feature>
<dbReference type="Proteomes" id="UP001183607">
    <property type="component" value="Unassembled WGS sequence"/>
</dbReference>
<evidence type="ECO:0000256" key="5">
    <source>
        <dbReference type="SAM" id="MobiDB-lite"/>
    </source>
</evidence>
<dbReference type="InterPro" id="IPR011701">
    <property type="entry name" value="MFS"/>
</dbReference>
<feature type="region of interest" description="Disordered" evidence="5">
    <location>
        <begin position="550"/>
        <end position="578"/>
    </location>
</feature>
<gene>
    <name evidence="8" type="ORF">RM574_24550</name>
</gene>
<feature type="transmembrane region" description="Helical" evidence="6">
    <location>
        <begin position="278"/>
        <end position="298"/>
    </location>
</feature>
<feature type="transmembrane region" description="Helical" evidence="6">
    <location>
        <begin position="245"/>
        <end position="266"/>
    </location>
</feature>
<keyword evidence="4 6" id="KW-0472">Membrane</keyword>
<protein>
    <submittedName>
        <fullName evidence="8">MFS transporter</fullName>
    </submittedName>
</protein>
<evidence type="ECO:0000256" key="1">
    <source>
        <dbReference type="ARBA" id="ARBA00004651"/>
    </source>
</evidence>
<evidence type="ECO:0000256" key="4">
    <source>
        <dbReference type="ARBA" id="ARBA00023136"/>
    </source>
</evidence>
<evidence type="ECO:0000256" key="2">
    <source>
        <dbReference type="ARBA" id="ARBA00022692"/>
    </source>
</evidence>
<comment type="subcellular location">
    <subcellularLocation>
        <location evidence="1">Cell membrane</location>
        <topology evidence="1">Multi-pass membrane protein</topology>
    </subcellularLocation>
</comment>
<feature type="transmembrane region" description="Helical" evidence="6">
    <location>
        <begin position="345"/>
        <end position="369"/>
    </location>
</feature>
<evidence type="ECO:0000313" key="8">
    <source>
        <dbReference type="EMBL" id="MDT0418655.1"/>
    </source>
</evidence>
<dbReference type="InterPro" id="IPR020846">
    <property type="entry name" value="MFS_dom"/>
</dbReference>
<comment type="caution">
    <text evidence="8">The sequence shown here is derived from an EMBL/GenBank/DDBJ whole genome shotgun (WGS) entry which is preliminary data.</text>
</comment>
<sequence length="578" mass="58381">MPHPPPASPSRFRLVTALCLVTIILAVLDSNIVSAAAVPLVRDLDPEGGLAKVPWLVTAFQLAATAALPLYGKLCDTLGAKRVFLGALGIFLLGSALCGFARSMPQLLAFRALQGVGGGGLMSITLVVIRLASQARKEAEPAGAAEAARPPEAAGPPGAAATTGAAVPPEAAGTTGAAPQETAKTPEPPATPKSLATPEPPAAPGAPKTSSPSRGAGAGGLVAGAGMALGPWVGGMLTEHLSWRWIFWVNLPVGLAVLLTAAAVLRLPDRPARRRVDYAGAALAAAFASAFLLTLEWGGGRWPWLAPQTLALAATALALLVLFLWRQATAPEPVLPLTLFGSRALRLGFAVQLLLGIGLTSAIVQVMLYLQVARGLDSASAGLFLLPMAAGMTVSGVLSQRYVNQRARLPLALGTSGAALGLALLATSTAHTSAWATRGALFVLGCGFGLLVGQLVQYAQDSAPAGLLGVTTTAARFFQTLGGAAGAALSGVLLTRLTGLDGAAARGHDPSTTVPGAALSFTGGIDTVFACLAALMLLATALVLRLPVPPTAPAGTPPGTPEPPPGRRDRAGARERVN</sequence>
<feature type="transmembrane region" description="Helical" evidence="6">
    <location>
        <begin position="477"/>
        <end position="497"/>
    </location>
</feature>